<dbReference type="SMART" id="SM00267">
    <property type="entry name" value="GGDEF"/>
    <property type="match status" value="1"/>
</dbReference>
<keyword evidence="1" id="KW-0472">Membrane</keyword>
<feature type="transmembrane region" description="Helical" evidence="1">
    <location>
        <begin position="135"/>
        <end position="157"/>
    </location>
</feature>
<evidence type="ECO:0000259" key="3">
    <source>
        <dbReference type="PROSITE" id="PS50887"/>
    </source>
</evidence>
<evidence type="ECO:0000259" key="2">
    <source>
        <dbReference type="PROSITE" id="PS50883"/>
    </source>
</evidence>
<feature type="transmembrane region" description="Helical" evidence="1">
    <location>
        <begin position="39"/>
        <end position="63"/>
    </location>
</feature>
<dbReference type="PROSITE" id="PS50887">
    <property type="entry name" value="GGDEF"/>
    <property type="match status" value="1"/>
</dbReference>
<dbReference type="SMART" id="SM00052">
    <property type="entry name" value="EAL"/>
    <property type="match status" value="1"/>
</dbReference>
<evidence type="ECO:0000256" key="1">
    <source>
        <dbReference type="SAM" id="Phobius"/>
    </source>
</evidence>
<dbReference type="RefSeq" id="WP_111651128.1">
    <property type="nucleotide sequence ID" value="NZ_JACHWI010000011.1"/>
</dbReference>
<dbReference type="SUPFAM" id="SSF55073">
    <property type="entry name" value="Nucleotide cyclase"/>
    <property type="match status" value="1"/>
</dbReference>
<dbReference type="PROSITE" id="PS50883">
    <property type="entry name" value="EAL"/>
    <property type="match status" value="1"/>
</dbReference>
<organism evidence="4 5">
    <name type="scientific">Actinoplanes lutulentus</name>
    <dbReference type="NCBI Taxonomy" id="1287878"/>
    <lineage>
        <taxon>Bacteria</taxon>
        <taxon>Bacillati</taxon>
        <taxon>Actinomycetota</taxon>
        <taxon>Actinomycetes</taxon>
        <taxon>Micromonosporales</taxon>
        <taxon>Micromonosporaceae</taxon>
        <taxon>Actinoplanes</taxon>
    </lineage>
</organism>
<dbReference type="PANTHER" id="PTHR33121:SF70">
    <property type="entry name" value="SIGNALING PROTEIN YKOW"/>
    <property type="match status" value="1"/>
</dbReference>
<dbReference type="InterPro" id="IPR000160">
    <property type="entry name" value="GGDEF_dom"/>
</dbReference>
<dbReference type="Pfam" id="PF00990">
    <property type="entry name" value="GGDEF"/>
    <property type="match status" value="1"/>
</dbReference>
<dbReference type="InterPro" id="IPR043128">
    <property type="entry name" value="Rev_trsase/Diguanyl_cyclase"/>
</dbReference>
<feature type="transmembrane region" description="Helical" evidence="1">
    <location>
        <begin position="230"/>
        <end position="252"/>
    </location>
</feature>
<feature type="transmembrane region" description="Helical" evidence="1">
    <location>
        <begin position="299"/>
        <end position="315"/>
    </location>
</feature>
<feature type="domain" description="EAL" evidence="2">
    <location>
        <begin position="500"/>
        <end position="754"/>
    </location>
</feature>
<dbReference type="InterPro" id="IPR035919">
    <property type="entry name" value="EAL_sf"/>
</dbReference>
<feature type="transmembrane region" description="Helical" evidence="1">
    <location>
        <begin position="169"/>
        <end position="191"/>
    </location>
</feature>
<dbReference type="InterPro" id="IPR050706">
    <property type="entry name" value="Cyclic-di-GMP_PDE-like"/>
</dbReference>
<dbReference type="Pfam" id="PF00563">
    <property type="entry name" value="EAL"/>
    <property type="match status" value="1"/>
</dbReference>
<sequence>MRLLARPARTAGWLVVGASGWTLAAALLGVLGTETVVPVWSLWPCTVLAVLCGAAACAVASATSGGAGSVFWRQFGYAVTLIAAGTVSQAVDTQRSLGDVMAFTPITGLLFLASVAVGVHALVRVPGARRTWQGTVALFLDIAIVAVAAGLVLARVLTVMPVPLPTGALATAVQVIVLGGAGAAVVAVVKVGMSGTGAVHGPALWILSPVGTLGPISLVVAPALQQWPHLSATVVVLPLFAVLLTVSAFSQVRANVAGSSAVRAVAGERRRGISAIPLVSVLATSVMLIVAIMDLRYLPAGYAAGAIMLILLVVVRQHVALSDNVLLLDRLADQARHDDLTGLPNRRFFTDLLNSGRNAAGGTVAVCDLDNFAALNDRLGDASGDAVLRQAGERIVRTAGEGALVARLTGDEFGILLPAGHPLAAGDLLAEALLRAFQEPLPADGHDLLVTVTVGLASGSGDTVADLLRRAELALQAAQRVGADRYQRHTDALDTSARNSAQMAAALRRGFDAGEFRLVYQPIVELPHGIIRGVEALVRWHPDGGSPVSPAEFIPVAEQTGLIIDLGAWILDTACADAAAWQARWGADAPRVSINVSARQLLDPDLPGLVAAALSRHGLEPRGITCEITETAVFAGGPALDTVRALREIGVGIALDDFGTGHSSLTLLRTCPVTTLKVDKSFIDELNGSPQQEAIAASLRGIADTLGLRAVAEGVETQDQADRLHALGYRYAQGFYFARPTPAAEIDLALALAA</sequence>
<dbReference type="NCBIfam" id="TIGR00254">
    <property type="entry name" value="GGDEF"/>
    <property type="match status" value="1"/>
</dbReference>
<comment type="caution">
    <text evidence="4">The sequence shown here is derived from an EMBL/GenBank/DDBJ whole genome shotgun (WGS) entry which is preliminary data.</text>
</comment>
<accession>A0A327Z7P6</accession>
<dbReference type="PANTHER" id="PTHR33121">
    <property type="entry name" value="CYCLIC DI-GMP PHOSPHODIESTERASE PDEF"/>
    <property type="match status" value="1"/>
</dbReference>
<dbReference type="CDD" id="cd01948">
    <property type="entry name" value="EAL"/>
    <property type="match status" value="1"/>
</dbReference>
<dbReference type="EMBL" id="QLMJ01000011">
    <property type="protein sequence ID" value="RAK34445.1"/>
    <property type="molecule type" value="Genomic_DNA"/>
</dbReference>
<feature type="transmembrane region" description="Helical" evidence="1">
    <location>
        <begin position="273"/>
        <end position="293"/>
    </location>
</feature>
<feature type="transmembrane region" description="Helical" evidence="1">
    <location>
        <begin position="12"/>
        <end position="33"/>
    </location>
</feature>
<evidence type="ECO:0000313" key="4">
    <source>
        <dbReference type="EMBL" id="RAK34445.1"/>
    </source>
</evidence>
<keyword evidence="5" id="KW-1185">Reference proteome</keyword>
<dbReference type="OrthoDB" id="3274485at2"/>
<reference evidence="4 5" key="1">
    <citation type="submission" date="2018-06" db="EMBL/GenBank/DDBJ databases">
        <title>Genomic Encyclopedia of Type Strains, Phase III (KMG-III): the genomes of soil and plant-associated and newly described type strains.</title>
        <authorList>
            <person name="Whitman W."/>
        </authorList>
    </citation>
    <scope>NUCLEOTIDE SEQUENCE [LARGE SCALE GENOMIC DNA]</scope>
    <source>
        <strain evidence="4 5">CGMCC 4.7090</strain>
    </source>
</reference>
<dbReference type="SUPFAM" id="SSF141868">
    <property type="entry name" value="EAL domain-like"/>
    <property type="match status" value="1"/>
</dbReference>
<dbReference type="Proteomes" id="UP000249341">
    <property type="component" value="Unassembled WGS sequence"/>
</dbReference>
<dbReference type="InterPro" id="IPR029787">
    <property type="entry name" value="Nucleotide_cyclase"/>
</dbReference>
<keyword evidence="1" id="KW-0812">Transmembrane</keyword>
<dbReference type="AlphaFoldDB" id="A0A327Z7P6"/>
<protein>
    <submittedName>
        <fullName evidence="4">Diguanylate cyclase (GGDEF)-like protein</fullName>
    </submittedName>
</protein>
<name>A0A327Z7P6_9ACTN</name>
<dbReference type="InterPro" id="IPR001633">
    <property type="entry name" value="EAL_dom"/>
</dbReference>
<proteinExistence type="predicted"/>
<keyword evidence="1" id="KW-1133">Transmembrane helix</keyword>
<feature type="transmembrane region" description="Helical" evidence="1">
    <location>
        <begin position="75"/>
        <end position="91"/>
    </location>
</feature>
<dbReference type="Gene3D" id="3.20.20.450">
    <property type="entry name" value="EAL domain"/>
    <property type="match status" value="1"/>
</dbReference>
<gene>
    <name evidence="4" type="ORF">B0I29_11144</name>
</gene>
<feature type="domain" description="GGDEF" evidence="3">
    <location>
        <begin position="360"/>
        <end position="491"/>
    </location>
</feature>
<evidence type="ECO:0000313" key="5">
    <source>
        <dbReference type="Proteomes" id="UP000249341"/>
    </source>
</evidence>
<feature type="transmembrane region" description="Helical" evidence="1">
    <location>
        <begin position="103"/>
        <end position="123"/>
    </location>
</feature>
<dbReference type="GO" id="GO:0071111">
    <property type="term" value="F:cyclic-guanylate-specific phosphodiesterase activity"/>
    <property type="evidence" value="ECO:0007669"/>
    <property type="project" value="InterPro"/>
</dbReference>
<dbReference type="CDD" id="cd01949">
    <property type="entry name" value="GGDEF"/>
    <property type="match status" value="1"/>
</dbReference>
<dbReference type="Gene3D" id="3.30.70.270">
    <property type="match status" value="1"/>
</dbReference>
<feature type="transmembrane region" description="Helical" evidence="1">
    <location>
        <begin position="203"/>
        <end position="224"/>
    </location>
</feature>